<evidence type="ECO:0000256" key="3">
    <source>
        <dbReference type="ARBA" id="ARBA00023125"/>
    </source>
</evidence>
<dbReference type="OrthoDB" id="1939643at2759"/>
<reference evidence="8" key="1">
    <citation type="journal article" date="2020" name="Stud. Mycol.">
        <title>101 Dothideomycetes genomes: a test case for predicting lifestyles and emergence of pathogens.</title>
        <authorList>
            <person name="Haridas S."/>
            <person name="Albert R."/>
            <person name="Binder M."/>
            <person name="Bloem J."/>
            <person name="Labutti K."/>
            <person name="Salamov A."/>
            <person name="Andreopoulos B."/>
            <person name="Baker S."/>
            <person name="Barry K."/>
            <person name="Bills G."/>
            <person name="Bluhm B."/>
            <person name="Cannon C."/>
            <person name="Castanera R."/>
            <person name="Culley D."/>
            <person name="Daum C."/>
            <person name="Ezra D."/>
            <person name="Gonzalez J."/>
            <person name="Henrissat B."/>
            <person name="Kuo A."/>
            <person name="Liang C."/>
            <person name="Lipzen A."/>
            <person name="Lutzoni F."/>
            <person name="Magnuson J."/>
            <person name="Mondo S."/>
            <person name="Nolan M."/>
            <person name="Ohm R."/>
            <person name="Pangilinan J."/>
            <person name="Park H.-J."/>
            <person name="Ramirez L."/>
            <person name="Alfaro M."/>
            <person name="Sun H."/>
            <person name="Tritt A."/>
            <person name="Yoshinaga Y."/>
            <person name="Zwiers L.-H."/>
            <person name="Turgeon B."/>
            <person name="Goodwin S."/>
            <person name="Spatafora J."/>
            <person name="Crous P."/>
            <person name="Grigoriev I."/>
        </authorList>
    </citation>
    <scope>NUCLEOTIDE SEQUENCE</scope>
    <source>
        <strain evidence="8">CBS 125425</strain>
    </source>
</reference>
<feature type="compositionally biased region" description="Acidic residues" evidence="5">
    <location>
        <begin position="213"/>
        <end position="230"/>
    </location>
</feature>
<evidence type="ECO:0000256" key="2">
    <source>
        <dbReference type="ARBA" id="ARBA00010291"/>
    </source>
</evidence>
<evidence type="ECO:0000259" key="7">
    <source>
        <dbReference type="Pfam" id="PF15624"/>
    </source>
</evidence>
<evidence type="ECO:0000256" key="1">
    <source>
        <dbReference type="ARBA" id="ARBA00004123"/>
    </source>
</evidence>
<feature type="compositionally biased region" description="Polar residues" evidence="5">
    <location>
        <begin position="76"/>
        <end position="90"/>
    </location>
</feature>
<feature type="compositionally biased region" description="Basic residues" evidence="5">
    <location>
        <begin position="316"/>
        <end position="325"/>
    </location>
</feature>
<feature type="compositionally biased region" description="Basic residues" evidence="5">
    <location>
        <begin position="465"/>
        <end position="478"/>
    </location>
</feature>
<name>A0A9P4V4Y8_9PLEO</name>
<comment type="similarity">
    <text evidence="2">Belongs to the CENP-C/MIF2 family.</text>
</comment>
<comment type="caution">
    <text evidence="8">The sequence shown here is derived from an EMBL/GenBank/DDBJ whole genome shotgun (WGS) entry which is preliminary data.</text>
</comment>
<gene>
    <name evidence="8" type="ORF">EJ04DRAFT_551053</name>
</gene>
<evidence type="ECO:0000256" key="5">
    <source>
        <dbReference type="SAM" id="MobiDB-lite"/>
    </source>
</evidence>
<dbReference type="PANTHER" id="PTHR16684">
    <property type="entry name" value="CENTROMERE PROTEIN C"/>
    <property type="match status" value="1"/>
</dbReference>
<dbReference type="InterPro" id="IPR014710">
    <property type="entry name" value="RmlC-like_jellyroll"/>
</dbReference>
<evidence type="ECO:0000256" key="4">
    <source>
        <dbReference type="ARBA" id="ARBA00023242"/>
    </source>
</evidence>
<dbReference type="EMBL" id="ML996121">
    <property type="protein sequence ID" value="KAF2736891.1"/>
    <property type="molecule type" value="Genomic_DNA"/>
</dbReference>
<dbReference type="GO" id="GO:0005634">
    <property type="term" value="C:nucleus"/>
    <property type="evidence" value="ECO:0007669"/>
    <property type="project" value="UniProtKB-SubCell"/>
</dbReference>
<dbReference type="GO" id="GO:0051315">
    <property type="term" value="P:attachment of mitotic spindle microtubules to kinetochore"/>
    <property type="evidence" value="ECO:0007669"/>
    <property type="project" value="TreeGrafter"/>
</dbReference>
<protein>
    <recommendedName>
        <fullName evidence="10">Cupin domain-containing protein</fullName>
    </recommendedName>
</protein>
<evidence type="ECO:0000313" key="8">
    <source>
        <dbReference type="EMBL" id="KAF2736891.1"/>
    </source>
</evidence>
<keyword evidence="4" id="KW-0539">Nucleus</keyword>
<feature type="domain" description="Mif2 N-terminal" evidence="7">
    <location>
        <begin position="10"/>
        <end position="119"/>
    </location>
</feature>
<feature type="region of interest" description="Disordered" evidence="5">
    <location>
        <begin position="460"/>
        <end position="490"/>
    </location>
</feature>
<feature type="compositionally biased region" description="Basic and acidic residues" evidence="5">
    <location>
        <begin position="326"/>
        <end position="345"/>
    </location>
</feature>
<dbReference type="GO" id="GO:0051382">
    <property type="term" value="P:kinetochore assembly"/>
    <property type="evidence" value="ECO:0007669"/>
    <property type="project" value="InterPro"/>
</dbReference>
<dbReference type="PANTHER" id="PTHR16684:SF11">
    <property type="entry name" value="CENTROMERE PROTEIN C"/>
    <property type="match status" value="1"/>
</dbReference>
<feature type="domain" description="Mif2/CENP-C cupin" evidence="6">
    <location>
        <begin position="539"/>
        <end position="606"/>
    </location>
</feature>
<comment type="subcellular location">
    <subcellularLocation>
        <location evidence="1">Nucleus</location>
    </subcellularLocation>
</comment>
<dbReference type="InterPro" id="IPR011051">
    <property type="entry name" value="RmlC_Cupin_sf"/>
</dbReference>
<evidence type="ECO:0008006" key="10">
    <source>
        <dbReference type="Google" id="ProtNLM"/>
    </source>
</evidence>
<evidence type="ECO:0000313" key="9">
    <source>
        <dbReference type="Proteomes" id="UP000799444"/>
    </source>
</evidence>
<keyword evidence="3" id="KW-0238">DNA-binding</keyword>
<feature type="compositionally biased region" description="Polar residues" evidence="5">
    <location>
        <begin position="267"/>
        <end position="276"/>
    </location>
</feature>
<dbReference type="GO" id="GO:0000776">
    <property type="term" value="C:kinetochore"/>
    <property type="evidence" value="ECO:0007669"/>
    <property type="project" value="InterPro"/>
</dbReference>
<dbReference type="InterPro" id="IPR028386">
    <property type="entry name" value="CENP-C/Mif2/cnp3"/>
</dbReference>
<dbReference type="GO" id="GO:0019237">
    <property type="term" value="F:centromeric DNA binding"/>
    <property type="evidence" value="ECO:0007669"/>
    <property type="project" value="InterPro"/>
</dbReference>
<dbReference type="InterPro" id="IPR025974">
    <property type="entry name" value="Mif2/CENP-C_cupin"/>
</dbReference>
<dbReference type="GO" id="GO:0051455">
    <property type="term" value="P:spindle attachment to meiosis I kinetochore"/>
    <property type="evidence" value="ECO:0007669"/>
    <property type="project" value="TreeGrafter"/>
</dbReference>
<feature type="compositionally biased region" description="Polar residues" evidence="5">
    <location>
        <begin position="102"/>
        <end position="111"/>
    </location>
</feature>
<dbReference type="Proteomes" id="UP000799444">
    <property type="component" value="Unassembled WGS sequence"/>
</dbReference>
<dbReference type="Pfam" id="PF11699">
    <property type="entry name" value="CENP-C_C"/>
    <property type="match status" value="1"/>
</dbReference>
<dbReference type="Gene3D" id="2.60.120.10">
    <property type="entry name" value="Jelly Rolls"/>
    <property type="match status" value="1"/>
</dbReference>
<evidence type="ECO:0000259" key="6">
    <source>
        <dbReference type="Pfam" id="PF11699"/>
    </source>
</evidence>
<feature type="region of interest" description="Disordered" evidence="5">
    <location>
        <begin position="22"/>
        <end position="388"/>
    </location>
</feature>
<keyword evidence="9" id="KW-1185">Reference proteome</keyword>
<sequence>MPPKKREDKFFNVGVQGRKTGVTLEDKGVRDEHGLEPLSGIFSSPEKSPPKRETRRATGGTVTTSESMDLDETEVPSATRTNPLLRSGRTNLPPPARARSPMKTSLGSSPRRSVGPKTHTREANTLVISRRLDFEQDESLVETPALSGSGQRRKEHRNIYSIEPSPSRAQSALLEESLQEEITQNEDSGLFNGYAEESFAGGVTEDSMGGAEITEDAVEVEESAVVEEEEPAPKPGKRGRKRKSDTLDANAEVASAAKARKRGSVPKRNQQVSDLSKPQGRATRSRQSLEEDLTPAADVSIDDSEQTEEVPTPAPAKKRGRHAAKAKADVQKAVPAKEKEKDKHNAVFKKPMPPAKPKGKMNSKSVDESGEAPVLPNGKLVDTLGNPLSKDEIDQMSVTSTASRFGRGRSLSVFRQIELDEASRGRTGRHRVAPLNFWKNERAVYDKDGDIQAVIKPEFEEPGPKKHSTKAKGRKRPLKAIEEDEEDDLEEWEREMGVIAGPFKTYDAETNVTGDDEVEEPLAWADKGINPADVPDTQFRFTKLFTTPRNFFSCGVIDLPIAGTKRPKNARRMHMCFHVTRGAVRVTVAENEFVVHKGGVWQVPRGRFDTAFFAGAFALVRGKSRYTYPPAEDWREVVPLGLGEARWAAQHVQHVAGASGCILCMLCNMCRPLSPATTFLVVRVPQRTDGPKVCFFAAPRSHCVSSRLRPPADLPFADPAYFSLWPHFPHAPIVRNCTSRATCCTCASLAFQVLFLWDAR</sequence>
<organism evidence="8 9">
    <name type="scientific">Polyplosphaeria fusca</name>
    <dbReference type="NCBI Taxonomy" id="682080"/>
    <lineage>
        <taxon>Eukaryota</taxon>
        <taxon>Fungi</taxon>
        <taxon>Dikarya</taxon>
        <taxon>Ascomycota</taxon>
        <taxon>Pezizomycotina</taxon>
        <taxon>Dothideomycetes</taxon>
        <taxon>Pleosporomycetidae</taxon>
        <taxon>Pleosporales</taxon>
        <taxon>Tetraplosphaeriaceae</taxon>
        <taxon>Polyplosphaeria</taxon>
    </lineage>
</organism>
<dbReference type="Pfam" id="PF15624">
    <property type="entry name" value="Mif2_N"/>
    <property type="match status" value="1"/>
</dbReference>
<dbReference type="AlphaFoldDB" id="A0A9P4V4Y8"/>
<dbReference type="SUPFAM" id="SSF51182">
    <property type="entry name" value="RmlC-like cupins"/>
    <property type="match status" value="1"/>
</dbReference>
<feature type="compositionally biased region" description="Basic and acidic residues" evidence="5">
    <location>
        <begin position="24"/>
        <end position="35"/>
    </location>
</feature>
<dbReference type="InterPro" id="IPR028929">
    <property type="entry name" value="Mif2_N"/>
</dbReference>
<proteinExistence type="inferred from homology"/>
<accession>A0A9P4V4Y8</accession>